<dbReference type="Gene3D" id="3.30.497.10">
    <property type="entry name" value="Antithrombin, subunit I, domain 2"/>
    <property type="match status" value="1"/>
</dbReference>
<proteinExistence type="inferred from homology"/>
<dbReference type="InParanoid" id="G5BH03"/>
<evidence type="ECO:0000313" key="5">
    <source>
        <dbReference type="EMBL" id="EHB08565.1"/>
    </source>
</evidence>
<dbReference type="SUPFAM" id="SSF56574">
    <property type="entry name" value="Serpins"/>
    <property type="match status" value="1"/>
</dbReference>
<dbReference type="PANTHER" id="PTHR11461">
    <property type="entry name" value="SERINE PROTEASE INHIBITOR, SERPIN"/>
    <property type="match status" value="1"/>
</dbReference>
<evidence type="ECO:0000313" key="6">
    <source>
        <dbReference type="Proteomes" id="UP000006813"/>
    </source>
</evidence>
<reference evidence="5 6" key="1">
    <citation type="journal article" date="2011" name="Nature">
        <title>Genome sequencing reveals insights into physiology and longevity of the naked mole rat.</title>
        <authorList>
            <person name="Kim E.B."/>
            <person name="Fang X."/>
            <person name="Fushan A.A."/>
            <person name="Huang Z."/>
            <person name="Lobanov A.V."/>
            <person name="Han L."/>
            <person name="Marino S.M."/>
            <person name="Sun X."/>
            <person name="Turanov A.A."/>
            <person name="Yang P."/>
            <person name="Yim S.H."/>
            <person name="Zhao X."/>
            <person name="Kasaikina M.V."/>
            <person name="Stoletzki N."/>
            <person name="Peng C."/>
            <person name="Polak P."/>
            <person name="Xiong Z."/>
            <person name="Kiezun A."/>
            <person name="Zhu Y."/>
            <person name="Chen Y."/>
            <person name="Kryukov G.V."/>
            <person name="Zhang Q."/>
            <person name="Peshkin L."/>
            <person name="Yang L."/>
            <person name="Bronson R.T."/>
            <person name="Buffenstein R."/>
            <person name="Wang B."/>
            <person name="Han C."/>
            <person name="Li Q."/>
            <person name="Chen L."/>
            <person name="Zhao W."/>
            <person name="Sunyaev S.R."/>
            <person name="Park T.J."/>
            <person name="Zhang G."/>
            <person name="Wang J."/>
            <person name="Gladyshev V.N."/>
        </authorList>
    </citation>
    <scope>NUCLEOTIDE SEQUENCE [LARGE SCALE GENOMIC DNA]</scope>
</reference>
<dbReference type="InterPro" id="IPR042178">
    <property type="entry name" value="Serpin_sf_1"/>
</dbReference>
<dbReference type="PROSITE" id="PS00284">
    <property type="entry name" value="SERPIN"/>
    <property type="match status" value="1"/>
</dbReference>
<dbReference type="STRING" id="10181.G5BH03"/>
<dbReference type="GO" id="GO:0005829">
    <property type="term" value="C:cytosol"/>
    <property type="evidence" value="ECO:0007669"/>
    <property type="project" value="UniProtKB-ARBA"/>
</dbReference>
<dbReference type="EMBL" id="JH170300">
    <property type="protein sequence ID" value="EHB08565.1"/>
    <property type="molecule type" value="Genomic_DNA"/>
</dbReference>
<dbReference type="SMART" id="SM00093">
    <property type="entry name" value="SERPIN"/>
    <property type="match status" value="1"/>
</dbReference>
<accession>G5BH03</accession>
<dbReference type="GO" id="GO:0004867">
    <property type="term" value="F:serine-type endopeptidase inhibitor activity"/>
    <property type="evidence" value="ECO:0007669"/>
    <property type="project" value="InterPro"/>
</dbReference>
<dbReference type="GO" id="GO:0005615">
    <property type="term" value="C:extracellular space"/>
    <property type="evidence" value="ECO:0007669"/>
    <property type="project" value="InterPro"/>
</dbReference>
<comment type="similarity">
    <text evidence="2">Belongs to the serpin family. Ov-serpin subfamily.</text>
</comment>
<dbReference type="Pfam" id="PF00079">
    <property type="entry name" value="Serpin"/>
    <property type="match status" value="1"/>
</dbReference>
<dbReference type="Proteomes" id="UP000006813">
    <property type="component" value="Unassembled WGS sequence"/>
</dbReference>
<evidence type="ECO:0000256" key="3">
    <source>
        <dbReference type="ARBA" id="ARBA00022490"/>
    </source>
</evidence>
<dbReference type="eggNOG" id="KOG2392">
    <property type="taxonomic scope" value="Eukaryota"/>
</dbReference>
<dbReference type="FunFam" id="3.30.497.10:FF:000001">
    <property type="entry name" value="Serine protease inhibitor"/>
    <property type="match status" value="1"/>
</dbReference>
<dbReference type="FunFam" id="2.30.39.10:FF:000071">
    <property type="entry name" value="Serpin B3"/>
    <property type="match status" value="1"/>
</dbReference>
<feature type="domain" description="Serpin" evidence="4">
    <location>
        <begin position="13"/>
        <end position="392"/>
    </location>
</feature>
<dbReference type="InterPro" id="IPR042185">
    <property type="entry name" value="Serpin_sf_2"/>
</dbReference>
<dbReference type="InterPro" id="IPR023796">
    <property type="entry name" value="Serpin_dom"/>
</dbReference>
<evidence type="ECO:0000259" key="4">
    <source>
        <dbReference type="SMART" id="SM00093"/>
    </source>
</evidence>
<dbReference type="InterPro" id="IPR000215">
    <property type="entry name" value="Serpin_fam"/>
</dbReference>
<comment type="subcellular location">
    <subcellularLocation>
        <location evidence="1">Cytoplasm</location>
    </subcellularLocation>
</comment>
<dbReference type="GO" id="GO:0002020">
    <property type="term" value="F:protease binding"/>
    <property type="evidence" value="ECO:0007669"/>
    <property type="project" value="UniProtKB-ARBA"/>
</dbReference>
<dbReference type="CDD" id="cd19956">
    <property type="entry name" value="serpinB"/>
    <property type="match status" value="1"/>
</dbReference>
<gene>
    <name evidence="5" type="ORF">GW7_10341</name>
</gene>
<evidence type="ECO:0000256" key="1">
    <source>
        <dbReference type="ARBA" id="ARBA00004496"/>
    </source>
</evidence>
<dbReference type="FunCoup" id="G5BH03">
    <property type="interactions" value="131"/>
</dbReference>
<keyword evidence="3" id="KW-0963">Cytoplasm</keyword>
<name>G5BH03_HETGA</name>
<protein>
    <submittedName>
        <fullName evidence="5">Serpin B3</fullName>
    </submittedName>
</protein>
<dbReference type="AlphaFoldDB" id="G5BH03"/>
<sequence length="392" mass="44241">MSSLNEANTKFALDLFLALRKSKGNVFYSPASISAALAMVYLGAKGNTAKEIEKVSVRTIIFRPVQLFCWRACAQMCGSGGSVHLQFQKLLTEWNKPTDAYELKSANKIYKENNCQFLQDYVDDIKKFYLADMESVDFANAAEESRKKINTWVEKQTHEKIKDLFPDGALQSDVKLVLVNAVYFKGNWDLKFNEENTVEGKFWLNKDTSKSVQMMEQSNHLKFASLEDVQAKMVEIPYKGKALSMVVLLPNEVDGLQQLEDGLTGEKLIKWTSLQNMNTTRVNLQLPRFKVKESYDLKTVLEDMGMVKAFSPQHADLSGMTGVKGLVVSKVRHKSFVEVNEEGTEAAGAAGVTVVKTSSRVYQNFHCDHPFLFFIKQNENNTILFFGRVSSP</sequence>
<dbReference type="InterPro" id="IPR023795">
    <property type="entry name" value="Serpin_CS"/>
</dbReference>
<dbReference type="PANTHER" id="PTHR11461:SF186">
    <property type="entry name" value="SERPIN B4"/>
    <property type="match status" value="1"/>
</dbReference>
<dbReference type="Gene3D" id="2.30.39.10">
    <property type="entry name" value="Alpha-1-antitrypsin, domain 1"/>
    <property type="match status" value="1"/>
</dbReference>
<dbReference type="InterPro" id="IPR036186">
    <property type="entry name" value="Serpin_sf"/>
</dbReference>
<organism evidence="5 6">
    <name type="scientific">Heterocephalus glaber</name>
    <name type="common">Naked mole rat</name>
    <dbReference type="NCBI Taxonomy" id="10181"/>
    <lineage>
        <taxon>Eukaryota</taxon>
        <taxon>Metazoa</taxon>
        <taxon>Chordata</taxon>
        <taxon>Craniata</taxon>
        <taxon>Vertebrata</taxon>
        <taxon>Euteleostomi</taxon>
        <taxon>Mammalia</taxon>
        <taxon>Eutheria</taxon>
        <taxon>Euarchontoglires</taxon>
        <taxon>Glires</taxon>
        <taxon>Rodentia</taxon>
        <taxon>Hystricomorpha</taxon>
        <taxon>Bathyergidae</taxon>
        <taxon>Heterocephalus</taxon>
    </lineage>
</organism>
<evidence type="ECO:0000256" key="2">
    <source>
        <dbReference type="ARBA" id="ARBA00006426"/>
    </source>
</evidence>